<dbReference type="SMART" id="SM00487">
    <property type="entry name" value="DEXDc"/>
    <property type="match status" value="1"/>
</dbReference>
<dbReference type="Pfam" id="PF00270">
    <property type="entry name" value="DEAD"/>
    <property type="match status" value="1"/>
</dbReference>
<dbReference type="GO" id="GO:0004386">
    <property type="term" value="F:helicase activity"/>
    <property type="evidence" value="ECO:0007669"/>
    <property type="project" value="UniProtKB-KW"/>
</dbReference>
<organism evidence="7 8">
    <name type="scientific">Flavobacterium branchiophilum</name>
    <dbReference type="NCBI Taxonomy" id="55197"/>
    <lineage>
        <taxon>Bacteria</taxon>
        <taxon>Pseudomonadati</taxon>
        <taxon>Bacteroidota</taxon>
        <taxon>Flavobacteriia</taxon>
        <taxon>Flavobacteriales</taxon>
        <taxon>Flavobacteriaceae</taxon>
        <taxon>Flavobacterium</taxon>
    </lineage>
</organism>
<keyword evidence="4" id="KW-0067">ATP-binding</keyword>
<sequence>MNNIIKNIIEGKDIDKIISYVLDRLFRIGPINISDMEILTYLFIYQAEKIELHKNSVLNYMGIFYKDSPRDTLKEVVFGQYKKYLHDKYDNYLENNEFFTPVQADIIKGIDSNNCFSFSAPTSTGKSFVFMKKILDCKNNVIVVVPSRALINEYFIKLNNLIEDKTINILTFIDKINTKRAKRNIFIVTPERCRELFKYKNEDAFNVDLFLFDEAQLSNDEYKRGLYYDSIVRRSYKKYPDSKFVFAHPFISNPESQIEKNFFDKQKSFSKPYNQKNVGQIFIYKENENYFHFGIDKKIMGNKKVKCNYDPIKQVLENNGGMLIYVSKQKIYDKRILENFKEYIDLCPILENERIDYYVDELKKLIGGNINSGKYYYSQFIDLIRRGIVIHHGSMPLESRILVEEFTKEGLCRICFATSTLEQGINMPFDIVFIDMLEVKDGLALKNLIGRAGRSSLENKFDFGTIIIKSNMSGFRNVMLNTEKLKNISEIELDNEKDDDYNDFKQSIKDGTFNDEFNLTPKELENIEKDSTQKIISKILNSIFFESELISLNKVNNDLEFRLDLYNNFIKLFESFLKRDLTNAEADVLNTAIKIMLWRVYGKTFKQVCWYRYSHAIKSHINNEIDKMASYITGFHEIPNKNLGRYPLYDSRKTLSKDVDYDRIVYDTYDYIDKLIGFTLTDKFYAAFINFHEKTNDIRAKKIANYIKFGTDNKKEIWMLRYGLSFEDIENLYEHIKSINSEEITFNESIKNVPIEFKKSIERYLN</sequence>
<feature type="domain" description="Helicase ATP-binding" evidence="5">
    <location>
        <begin position="107"/>
        <end position="215"/>
    </location>
</feature>
<dbReference type="Proteomes" id="UP000220828">
    <property type="component" value="Unassembled WGS sequence"/>
</dbReference>
<dbReference type="AlphaFoldDB" id="A0A2H3KBX3"/>
<dbReference type="InterPro" id="IPR001650">
    <property type="entry name" value="Helicase_C-like"/>
</dbReference>
<dbReference type="PROSITE" id="PS51192">
    <property type="entry name" value="HELICASE_ATP_BIND_1"/>
    <property type="match status" value="1"/>
</dbReference>
<keyword evidence="2" id="KW-0378">Hydrolase</keyword>
<dbReference type="InterPro" id="IPR027417">
    <property type="entry name" value="P-loop_NTPase"/>
</dbReference>
<dbReference type="InterPro" id="IPR014001">
    <property type="entry name" value="Helicase_ATP-bd"/>
</dbReference>
<evidence type="ECO:0000256" key="2">
    <source>
        <dbReference type="ARBA" id="ARBA00022801"/>
    </source>
</evidence>
<dbReference type="RefSeq" id="WP_097554014.1">
    <property type="nucleotide sequence ID" value="NZ_PCMW01000038.1"/>
</dbReference>
<dbReference type="GO" id="GO:0005524">
    <property type="term" value="F:ATP binding"/>
    <property type="evidence" value="ECO:0007669"/>
    <property type="project" value="UniProtKB-KW"/>
</dbReference>
<dbReference type="GO" id="GO:0016787">
    <property type="term" value="F:hydrolase activity"/>
    <property type="evidence" value="ECO:0007669"/>
    <property type="project" value="UniProtKB-KW"/>
</dbReference>
<gene>
    <name evidence="7" type="ORF">B0A77_07160</name>
</gene>
<evidence type="ECO:0000256" key="1">
    <source>
        <dbReference type="ARBA" id="ARBA00022741"/>
    </source>
</evidence>
<evidence type="ECO:0000256" key="4">
    <source>
        <dbReference type="ARBA" id="ARBA00022840"/>
    </source>
</evidence>
<proteinExistence type="predicted"/>
<dbReference type="PANTHER" id="PTHR47961:SF8">
    <property type="entry name" value="DEXH-BOX ATP-DEPENDENT RNA HELICASE DEXH15 CHLOROPLASTIC"/>
    <property type="match status" value="1"/>
</dbReference>
<dbReference type="EMBL" id="PCMW01000038">
    <property type="protein sequence ID" value="PDS24707.1"/>
    <property type="molecule type" value="Genomic_DNA"/>
</dbReference>
<name>A0A2H3KBX3_9FLAO</name>
<keyword evidence="1" id="KW-0547">Nucleotide-binding</keyword>
<reference evidence="7 8" key="1">
    <citation type="submission" date="2017-09" db="EMBL/GenBank/DDBJ databases">
        <title>Whole genomes of Flavobacteriaceae.</title>
        <authorList>
            <person name="Stine C."/>
            <person name="Li C."/>
            <person name="Tadesse D."/>
        </authorList>
    </citation>
    <scope>NUCLEOTIDE SEQUENCE [LARGE SCALE GENOMIC DNA]</scope>
    <source>
        <strain evidence="7 8">ATCC 35036</strain>
    </source>
</reference>
<dbReference type="InterPro" id="IPR050474">
    <property type="entry name" value="Hel308_SKI2-like"/>
</dbReference>
<dbReference type="PROSITE" id="PS51194">
    <property type="entry name" value="HELICASE_CTER"/>
    <property type="match status" value="1"/>
</dbReference>
<evidence type="ECO:0000313" key="7">
    <source>
        <dbReference type="EMBL" id="PDS24707.1"/>
    </source>
</evidence>
<keyword evidence="3 7" id="KW-0347">Helicase</keyword>
<evidence type="ECO:0000256" key="3">
    <source>
        <dbReference type="ARBA" id="ARBA00022806"/>
    </source>
</evidence>
<dbReference type="InterPro" id="IPR011545">
    <property type="entry name" value="DEAD/DEAH_box_helicase_dom"/>
</dbReference>
<accession>A0A2H3KBX3</accession>
<evidence type="ECO:0000313" key="8">
    <source>
        <dbReference type="Proteomes" id="UP000220828"/>
    </source>
</evidence>
<dbReference type="OrthoDB" id="9815222at2"/>
<evidence type="ECO:0000259" key="6">
    <source>
        <dbReference type="PROSITE" id="PS51194"/>
    </source>
</evidence>
<dbReference type="PANTHER" id="PTHR47961">
    <property type="entry name" value="DNA POLYMERASE THETA, PUTATIVE (AFU_ORTHOLOGUE AFUA_1G05260)-RELATED"/>
    <property type="match status" value="1"/>
</dbReference>
<protein>
    <submittedName>
        <fullName evidence="7">Helicase</fullName>
    </submittedName>
</protein>
<dbReference type="GO" id="GO:0003676">
    <property type="term" value="F:nucleic acid binding"/>
    <property type="evidence" value="ECO:0007669"/>
    <property type="project" value="InterPro"/>
</dbReference>
<feature type="domain" description="Helicase C-terminal" evidence="6">
    <location>
        <begin position="311"/>
        <end position="512"/>
    </location>
</feature>
<evidence type="ECO:0000259" key="5">
    <source>
        <dbReference type="PROSITE" id="PS51192"/>
    </source>
</evidence>
<dbReference type="Gene3D" id="3.40.50.300">
    <property type="entry name" value="P-loop containing nucleotide triphosphate hydrolases"/>
    <property type="match status" value="2"/>
</dbReference>
<comment type="caution">
    <text evidence="7">The sequence shown here is derived from an EMBL/GenBank/DDBJ whole genome shotgun (WGS) entry which is preliminary data.</text>
</comment>
<dbReference type="SMART" id="SM00490">
    <property type="entry name" value="HELICc"/>
    <property type="match status" value="1"/>
</dbReference>
<dbReference type="SUPFAM" id="SSF52540">
    <property type="entry name" value="P-loop containing nucleoside triphosphate hydrolases"/>
    <property type="match status" value="1"/>
</dbReference>